<dbReference type="Proteomes" id="UP001178461">
    <property type="component" value="Chromosome 5"/>
</dbReference>
<reference evidence="1" key="1">
    <citation type="submission" date="2022-12" db="EMBL/GenBank/DDBJ databases">
        <authorList>
            <person name="Alioto T."/>
            <person name="Alioto T."/>
            <person name="Gomez Garrido J."/>
        </authorList>
    </citation>
    <scope>NUCLEOTIDE SEQUENCE</scope>
</reference>
<organism evidence="1 2">
    <name type="scientific">Podarcis lilfordi</name>
    <name type="common">Lilford's wall lizard</name>
    <dbReference type="NCBI Taxonomy" id="74358"/>
    <lineage>
        <taxon>Eukaryota</taxon>
        <taxon>Metazoa</taxon>
        <taxon>Chordata</taxon>
        <taxon>Craniata</taxon>
        <taxon>Vertebrata</taxon>
        <taxon>Euteleostomi</taxon>
        <taxon>Lepidosauria</taxon>
        <taxon>Squamata</taxon>
        <taxon>Bifurcata</taxon>
        <taxon>Unidentata</taxon>
        <taxon>Episquamata</taxon>
        <taxon>Laterata</taxon>
        <taxon>Lacertibaenia</taxon>
        <taxon>Lacertidae</taxon>
        <taxon>Podarcis</taxon>
    </lineage>
</organism>
<gene>
    <name evidence="1" type="ORF">PODLI_1B032959</name>
</gene>
<protein>
    <submittedName>
        <fullName evidence="1">Uncharacterized protein</fullName>
    </submittedName>
</protein>
<evidence type="ECO:0000313" key="1">
    <source>
        <dbReference type="EMBL" id="CAI5775387.1"/>
    </source>
</evidence>
<name>A0AA35P8C1_9SAUR</name>
<dbReference type="EMBL" id="OX395130">
    <property type="protein sequence ID" value="CAI5775387.1"/>
    <property type="molecule type" value="Genomic_DNA"/>
</dbReference>
<keyword evidence="2" id="KW-1185">Reference proteome</keyword>
<dbReference type="AlphaFoldDB" id="A0AA35P8C1"/>
<evidence type="ECO:0000313" key="2">
    <source>
        <dbReference type="Proteomes" id="UP001178461"/>
    </source>
</evidence>
<sequence>MDKRKEDLRALKGEGRSSLKCWTLCSKTNQYLHRIVLMYAGATSAVGGSVSTLPLSCPIQMRRRGNSDRRSFSKLGDVNMTLKISLQHPPTRRFSDFRARCPQCKSSSDLGIPLCRAPTASPTVL</sequence>
<accession>A0AA35P8C1</accession>
<proteinExistence type="predicted"/>